<dbReference type="Proteomes" id="UP000663832">
    <property type="component" value="Unassembled WGS sequence"/>
</dbReference>
<dbReference type="OrthoDB" id="10234759at2759"/>
<dbReference type="EMBL" id="CAJNOM010000076">
    <property type="protein sequence ID" value="CAF0991892.1"/>
    <property type="molecule type" value="Genomic_DNA"/>
</dbReference>
<organism evidence="1 2">
    <name type="scientific">Adineta steineri</name>
    <dbReference type="NCBI Taxonomy" id="433720"/>
    <lineage>
        <taxon>Eukaryota</taxon>
        <taxon>Metazoa</taxon>
        <taxon>Spiralia</taxon>
        <taxon>Gnathifera</taxon>
        <taxon>Rotifera</taxon>
        <taxon>Eurotatoria</taxon>
        <taxon>Bdelloidea</taxon>
        <taxon>Adinetida</taxon>
        <taxon>Adinetidae</taxon>
        <taxon>Adineta</taxon>
    </lineage>
</organism>
<comment type="caution">
    <text evidence="1">The sequence shown here is derived from an EMBL/GenBank/DDBJ whole genome shotgun (WGS) entry which is preliminary data.</text>
</comment>
<proteinExistence type="predicted"/>
<sequence>MLTGKLPTKLEHCPVSCSNSVQISTTTASAPISTVTASAPILTTTASVLILTTTASAPTSTTTASVPISTTTASAPISTTTASVPVSTTTASVPVSTTTASVTISITIQDAPCESVTLLPVQSTTPKPPSPPPLPSCPYVLSEMSQSQIIQLINGTSALYVYQHYNNEYQAPLCATVAMIKFEFITNVGRWHLDDVSVKEKYNINEQLIINGDFETGSLDSSWEYCHGIHSWFSGHVTSTTTRTGIYSFESADFGPASHDHLWQTINIKGGTPYIIEFYLLYAGNVGSVKVTVESR</sequence>
<accession>A0A814G6D1</accession>
<evidence type="ECO:0000313" key="2">
    <source>
        <dbReference type="Proteomes" id="UP000663832"/>
    </source>
</evidence>
<name>A0A814G6D1_9BILA</name>
<dbReference type="Gene3D" id="2.60.120.260">
    <property type="entry name" value="Galactose-binding domain-like"/>
    <property type="match status" value="1"/>
</dbReference>
<gene>
    <name evidence="1" type="ORF">QVE165_LOCUS14442</name>
</gene>
<keyword evidence="2" id="KW-1185">Reference proteome</keyword>
<protein>
    <submittedName>
        <fullName evidence="1">Uncharacterized protein</fullName>
    </submittedName>
</protein>
<reference evidence="1" key="1">
    <citation type="submission" date="2021-02" db="EMBL/GenBank/DDBJ databases">
        <authorList>
            <person name="Nowell W R."/>
        </authorList>
    </citation>
    <scope>NUCLEOTIDE SEQUENCE</scope>
</reference>
<evidence type="ECO:0000313" key="1">
    <source>
        <dbReference type="EMBL" id="CAF0991892.1"/>
    </source>
</evidence>
<dbReference type="AlphaFoldDB" id="A0A814G6D1"/>